<accession>A0A9X9M935</accession>
<name>A0A9X9M935_GULGU</name>
<gene>
    <name evidence="2" type="ORF">BN2614_LOCUS4</name>
</gene>
<proteinExistence type="predicted"/>
<sequence length="168" mass="17601">MCELPCLLHLRCCLLSFSTGPRVLPGSSGLGLGLAPSARGWWSQGVWGQTCSSPPHADGAVAPGGLHCDGATRLDPWSGSARRPRQPCSSPFSPPRMLVGSFRVLKSVFSWMKQTCEGLVGPEQNSLRASPDGWARGQLDPSDGGPGPGQACGYFQGSPRSPAPGKMQ</sequence>
<feature type="region of interest" description="Disordered" evidence="1">
    <location>
        <begin position="122"/>
        <end position="168"/>
    </location>
</feature>
<dbReference type="AlphaFoldDB" id="A0A9X9M935"/>
<evidence type="ECO:0000313" key="3">
    <source>
        <dbReference type="Proteomes" id="UP000269945"/>
    </source>
</evidence>
<evidence type="ECO:0000313" key="2">
    <source>
        <dbReference type="EMBL" id="VCX39726.1"/>
    </source>
</evidence>
<evidence type="ECO:0000256" key="1">
    <source>
        <dbReference type="SAM" id="MobiDB-lite"/>
    </source>
</evidence>
<dbReference type="EMBL" id="CYRY02044676">
    <property type="protein sequence ID" value="VCX39726.1"/>
    <property type="molecule type" value="Genomic_DNA"/>
</dbReference>
<reference evidence="2 3" key="1">
    <citation type="submission" date="2018-10" db="EMBL/GenBank/DDBJ databases">
        <authorList>
            <person name="Ekblom R."/>
            <person name="Jareborg N."/>
        </authorList>
    </citation>
    <scope>NUCLEOTIDE SEQUENCE [LARGE SCALE GENOMIC DNA]</scope>
    <source>
        <tissue evidence="2">Muscle</tissue>
    </source>
</reference>
<protein>
    <submittedName>
        <fullName evidence="2">Uncharacterized protein</fullName>
    </submittedName>
</protein>
<comment type="caution">
    <text evidence="2">The sequence shown here is derived from an EMBL/GenBank/DDBJ whole genome shotgun (WGS) entry which is preliminary data.</text>
</comment>
<dbReference type="Proteomes" id="UP000269945">
    <property type="component" value="Unassembled WGS sequence"/>
</dbReference>
<keyword evidence="3" id="KW-1185">Reference proteome</keyword>
<organism evidence="2 3">
    <name type="scientific">Gulo gulo</name>
    <name type="common">Wolverine</name>
    <name type="synonym">Gluton</name>
    <dbReference type="NCBI Taxonomy" id="48420"/>
    <lineage>
        <taxon>Eukaryota</taxon>
        <taxon>Metazoa</taxon>
        <taxon>Chordata</taxon>
        <taxon>Craniata</taxon>
        <taxon>Vertebrata</taxon>
        <taxon>Euteleostomi</taxon>
        <taxon>Mammalia</taxon>
        <taxon>Eutheria</taxon>
        <taxon>Laurasiatheria</taxon>
        <taxon>Carnivora</taxon>
        <taxon>Caniformia</taxon>
        <taxon>Musteloidea</taxon>
        <taxon>Mustelidae</taxon>
        <taxon>Guloninae</taxon>
        <taxon>Gulo</taxon>
    </lineage>
</organism>
<feature type="non-terminal residue" evidence="2">
    <location>
        <position position="168"/>
    </location>
</feature>